<dbReference type="EMBL" id="JARYMX010000001">
    <property type="protein sequence ID" value="KAJ9566735.1"/>
    <property type="molecule type" value="Genomic_DNA"/>
</dbReference>
<reference evidence="1" key="1">
    <citation type="submission" date="2023-03" db="EMBL/GenBank/DDBJ databases">
        <title>Chromosome-scale reference genome and RAD-based genetic map of yellow starthistle (Centaurea solstitialis) reveal putative structural variation and QTLs associated with invader traits.</title>
        <authorList>
            <person name="Reatini B."/>
            <person name="Cang F.A."/>
            <person name="Jiang Q."/>
            <person name="Mckibben M.T.W."/>
            <person name="Barker M.S."/>
            <person name="Rieseberg L.H."/>
            <person name="Dlugosch K.M."/>
        </authorList>
    </citation>
    <scope>NUCLEOTIDE SEQUENCE</scope>
    <source>
        <strain evidence="1">CAN-66</strain>
        <tissue evidence="1">Leaf</tissue>
    </source>
</reference>
<evidence type="ECO:0000313" key="1">
    <source>
        <dbReference type="EMBL" id="KAJ9566735.1"/>
    </source>
</evidence>
<accession>A0AA38WTC8</accession>
<name>A0AA38WTC8_9ASTR</name>
<protein>
    <submittedName>
        <fullName evidence="1">Uncharacterized protein</fullName>
    </submittedName>
</protein>
<proteinExistence type="predicted"/>
<gene>
    <name evidence="1" type="ORF">OSB04_002701</name>
</gene>
<dbReference type="AlphaFoldDB" id="A0AA38WTC8"/>
<organism evidence="1 2">
    <name type="scientific">Centaurea solstitialis</name>
    <name type="common">yellow star-thistle</name>
    <dbReference type="NCBI Taxonomy" id="347529"/>
    <lineage>
        <taxon>Eukaryota</taxon>
        <taxon>Viridiplantae</taxon>
        <taxon>Streptophyta</taxon>
        <taxon>Embryophyta</taxon>
        <taxon>Tracheophyta</taxon>
        <taxon>Spermatophyta</taxon>
        <taxon>Magnoliopsida</taxon>
        <taxon>eudicotyledons</taxon>
        <taxon>Gunneridae</taxon>
        <taxon>Pentapetalae</taxon>
        <taxon>asterids</taxon>
        <taxon>campanulids</taxon>
        <taxon>Asterales</taxon>
        <taxon>Asteraceae</taxon>
        <taxon>Carduoideae</taxon>
        <taxon>Cardueae</taxon>
        <taxon>Centaureinae</taxon>
        <taxon>Centaurea</taxon>
    </lineage>
</organism>
<sequence>MSYDDTNEQADYHCPPLRMSEIEYYDMLVGVHHYNEHVLSYNSFDRNRHHQEIDRYKIMDNAFVTSLQQQLQQANEEIQRLRASQVPSMPIPSPYPPQHLRSPLRPQFNTSIPLPHNQQNCVRPSVPQSPAGFTFGPFNNISQQIPIPGHIPTAASSIVHTTIPSSTGISSGFIPTIPCPRTGFQASPFVVEIALVDVPKKYSIPAFATKYSGITDPVEHVA</sequence>
<keyword evidence="2" id="KW-1185">Reference proteome</keyword>
<dbReference type="Proteomes" id="UP001172457">
    <property type="component" value="Chromosome 1"/>
</dbReference>
<comment type="caution">
    <text evidence="1">The sequence shown here is derived from an EMBL/GenBank/DDBJ whole genome shotgun (WGS) entry which is preliminary data.</text>
</comment>
<evidence type="ECO:0000313" key="2">
    <source>
        <dbReference type="Proteomes" id="UP001172457"/>
    </source>
</evidence>